<dbReference type="Proteomes" id="UP000694620">
    <property type="component" value="Chromosome 1"/>
</dbReference>
<dbReference type="SUPFAM" id="SSF49879">
    <property type="entry name" value="SMAD/FHA domain"/>
    <property type="match status" value="1"/>
</dbReference>
<organism evidence="6 7">
    <name type="scientific">Erpetoichthys calabaricus</name>
    <name type="common">Rope fish</name>
    <name type="synonym">Calamoichthys calabaricus</name>
    <dbReference type="NCBI Taxonomy" id="27687"/>
    <lineage>
        <taxon>Eukaryota</taxon>
        <taxon>Metazoa</taxon>
        <taxon>Chordata</taxon>
        <taxon>Craniata</taxon>
        <taxon>Vertebrata</taxon>
        <taxon>Euteleostomi</taxon>
        <taxon>Actinopterygii</taxon>
        <taxon>Polypteriformes</taxon>
        <taxon>Polypteridae</taxon>
        <taxon>Erpetoichthys</taxon>
    </lineage>
</organism>
<feature type="region of interest" description="Disordered" evidence="4">
    <location>
        <begin position="249"/>
        <end position="281"/>
    </location>
</feature>
<keyword evidence="7" id="KW-1185">Reference proteome</keyword>
<dbReference type="InterPro" id="IPR000253">
    <property type="entry name" value="FHA_dom"/>
</dbReference>
<reference evidence="6" key="1">
    <citation type="submission" date="2021-06" db="EMBL/GenBank/DDBJ databases">
        <authorList>
            <consortium name="Wellcome Sanger Institute Data Sharing"/>
        </authorList>
    </citation>
    <scope>NUCLEOTIDE SEQUENCE [LARGE SCALE GENOMIC DNA]</scope>
</reference>
<accession>A0A8C4RIY9</accession>
<dbReference type="AlphaFoldDB" id="A0A8C4RIY9"/>
<comment type="subcellular location">
    <subcellularLocation>
        <location evidence="1">Nucleus</location>
    </subcellularLocation>
</comment>
<dbReference type="SUPFAM" id="SSF57903">
    <property type="entry name" value="FYVE/PHD zinc finger"/>
    <property type="match status" value="1"/>
</dbReference>
<dbReference type="Gene3D" id="3.30.40.10">
    <property type="entry name" value="Zinc/RING finger domain, C3HC4 (zinc finger)"/>
    <property type="match status" value="1"/>
</dbReference>
<dbReference type="GeneTree" id="ENSGT00390000015391"/>
<reference evidence="6" key="2">
    <citation type="submission" date="2025-08" db="UniProtKB">
        <authorList>
            <consortium name="Ensembl"/>
        </authorList>
    </citation>
    <scope>IDENTIFICATION</scope>
</reference>
<reference evidence="6" key="3">
    <citation type="submission" date="2025-09" db="UniProtKB">
        <authorList>
            <consortium name="Ensembl"/>
        </authorList>
    </citation>
    <scope>IDENTIFICATION</scope>
</reference>
<dbReference type="Ensembl" id="ENSECRT00000002269.1">
    <property type="protein sequence ID" value="ENSECRP00000002240.1"/>
    <property type="gene ID" value="ENSECRG00000001547.1"/>
</dbReference>
<dbReference type="PROSITE" id="PS50006">
    <property type="entry name" value="FHA_DOMAIN"/>
    <property type="match status" value="1"/>
</dbReference>
<dbReference type="InterPro" id="IPR039095">
    <property type="entry name" value="TCF19_PHD"/>
</dbReference>
<dbReference type="SMART" id="SM00240">
    <property type="entry name" value="FHA"/>
    <property type="match status" value="1"/>
</dbReference>
<name>A0A8C4RIY9_ERPCA</name>
<dbReference type="Gene3D" id="2.60.200.20">
    <property type="match status" value="1"/>
</dbReference>
<dbReference type="RefSeq" id="XP_028664311.1">
    <property type="nucleotide sequence ID" value="XM_028808478.2"/>
</dbReference>
<evidence type="ECO:0000313" key="7">
    <source>
        <dbReference type="Proteomes" id="UP000694620"/>
    </source>
</evidence>
<feature type="region of interest" description="Disordered" evidence="4">
    <location>
        <begin position="350"/>
        <end position="392"/>
    </location>
</feature>
<dbReference type="CDD" id="cd22685">
    <property type="entry name" value="FHA_TCF19"/>
    <property type="match status" value="1"/>
</dbReference>
<proteinExistence type="predicted"/>
<feature type="compositionally biased region" description="Basic and acidic residues" evidence="4">
    <location>
        <begin position="371"/>
        <end position="392"/>
    </location>
</feature>
<dbReference type="InterPro" id="IPR013083">
    <property type="entry name" value="Znf_RING/FYVE/PHD"/>
</dbReference>
<sequence length="514" mass="57595">MLSEVQPCFQLLRIGSSPISSCVSNKDLYTFRPALARCVFRLGRQVDICDVVLQSESCLISRLHAEIQAERDEENTTADWRVFIVDHSTNGTLVNDMRLQRGERVELNDGDTLIFGLQEDLPGYNVSPQDHCEFYFLFQKVQLRPQDFDAITKPKVTNSASLKSSLVPHGFTPVSPSKEGVKELTRRPLTSSPGGRATLILNSIGSISKLQTRPLTFHPEKSNVAMSRPKLAFTLPPVSASEGIFLHMPASSQPSSLSSPSSSGGRASKNRRKSAHTVLPELEDEIQRFSEEVMQSAAKRRHCKSESDAEHELYRVAQTNTDEHLQSDAAPQGRRRRVHSDIVYHSPLTREKNNKECNNVLGPSSSPPIRLKSEQERGIEMRKKSTDKAQGEANRKMLQKLHITPTGKRRGRPRKHPVDQVVSHAHYGEMSPKVSGCEIYHSQCPVQSGRKMRWLPSETVHGEPCAAQRCHFPQEETVQWVQCDDCDAWYHVACVGCSYSTIKDSSAEFHCGCQ</sequence>
<keyword evidence="2" id="KW-0539">Nucleus</keyword>
<gene>
    <name evidence="6" type="primary">tcf19l</name>
</gene>
<dbReference type="PANTHER" id="PTHR15464">
    <property type="entry name" value="TRANSCRIPTION FACTOR 19"/>
    <property type="match status" value="1"/>
</dbReference>
<feature type="compositionally biased region" description="Low complexity" evidence="4">
    <location>
        <begin position="249"/>
        <end position="263"/>
    </location>
</feature>
<dbReference type="GeneID" id="114656879"/>
<evidence type="ECO:0000256" key="4">
    <source>
        <dbReference type="SAM" id="MobiDB-lite"/>
    </source>
</evidence>
<dbReference type="InterPro" id="IPR042803">
    <property type="entry name" value="TCF19"/>
</dbReference>
<evidence type="ECO:0000256" key="2">
    <source>
        <dbReference type="ARBA" id="ARBA00023242"/>
    </source>
</evidence>
<dbReference type="PANTHER" id="PTHR15464:SF1">
    <property type="entry name" value="TRANSCRIPTION FACTOR 19"/>
    <property type="match status" value="1"/>
</dbReference>
<evidence type="ECO:0000256" key="1">
    <source>
        <dbReference type="ARBA" id="ARBA00004123"/>
    </source>
</evidence>
<dbReference type="GO" id="GO:0005634">
    <property type="term" value="C:nucleus"/>
    <property type="evidence" value="ECO:0007669"/>
    <property type="project" value="UniProtKB-SubCell"/>
</dbReference>
<dbReference type="InterPro" id="IPR011011">
    <property type="entry name" value="Znf_FYVE_PHD"/>
</dbReference>
<feature type="region of interest" description="Disordered" evidence="4">
    <location>
        <begin position="317"/>
        <end position="338"/>
    </location>
</feature>
<dbReference type="InterPro" id="IPR008984">
    <property type="entry name" value="SMAD_FHA_dom_sf"/>
</dbReference>
<comment type="function">
    <text evidence="3">Potential transcription factor that may play a role in the regulation of genes involved in cell cycle G1/S transition. May bind to regulatory elements of genes, including the promoter of the transcription factor FOXO1.</text>
</comment>
<dbReference type="GO" id="GO:0010468">
    <property type="term" value="P:regulation of gene expression"/>
    <property type="evidence" value="ECO:0007669"/>
    <property type="project" value="InterPro"/>
</dbReference>
<evidence type="ECO:0000259" key="5">
    <source>
        <dbReference type="PROSITE" id="PS50006"/>
    </source>
</evidence>
<dbReference type="CDD" id="cd15609">
    <property type="entry name" value="PHD_TCF19"/>
    <property type="match status" value="1"/>
</dbReference>
<dbReference type="OrthoDB" id="436852at2759"/>
<evidence type="ECO:0000313" key="6">
    <source>
        <dbReference type="Ensembl" id="ENSECRP00000002240.1"/>
    </source>
</evidence>
<feature type="region of interest" description="Disordered" evidence="4">
    <location>
        <begin position="171"/>
        <end position="195"/>
    </location>
</feature>
<protein>
    <recommendedName>
        <fullName evidence="5">FHA domain-containing protein</fullName>
    </recommendedName>
</protein>
<feature type="domain" description="FHA" evidence="5">
    <location>
        <begin position="40"/>
        <end position="99"/>
    </location>
</feature>
<dbReference type="Pfam" id="PF00498">
    <property type="entry name" value="FHA"/>
    <property type="match status" value="1"/>
</dbReference>
<evidence type="ECO:0000256" key="3">
    <source>
        <dbReference type="ARBA" id="ARBA00093325"/>
    </source>
</evidence>